<evidence type="ECO:0000259" key="9">
    <source>
        <dbReference type="Pfam" id="PF20467"/>
    </source>
</evidence>
<dbReference type="PANTHER" id="PTHR33841">
    <property type="entry name" value="DNA METHYLTRANSFERASE YEEA-RELATED"/>
    <property type="match status" value="1"/>
</dbReference>
<dbReference type="InterPro" id="IPR046819">
    <property type="entry name" value="MmeI_hel"/>
</dbReference>
<organism evidence="11 12">
    <name type="scientific">Acinetobacter ursingii</name>
    <dbReference type="NCBI Taxonomy" id="108980"/>
    <lineage>
        <taxon>Bacteria</taxon>
        <taxon>Pseudomonadati</taxon>
        <taxon>Pseudomonadota</taxon>
        <taxon>Gammaproteobacteria</taxon>
        <taxon>Moraxellales</taxon>
        <taxon>Moraxellaceae</taxon>
        <taxon>Acinetobacter</taxon>
    </lineage>
</organism>
<evidence type="ECO:0000313" key="11">
    <source>
        <dbReference type="EMBL" id="HCK29503.1"/>
    </source>
</evidence>
<dbReference type="GO" id="GO:0009007">
    <property type="term" value="F:site-specific DNA-methyltransferase (adenine-specific) activity"/>
    <property type="evidence" value="ECO:0007669"/>
    <property type="project" value="UniProtKB-EC"/>
</dbReference>
<dbReference type="Pfam" id="PF20464">
    <property type="entry name" value="MmeI_N"/>
    <property type="match status" value="1"/>
</dbReference>
<dbReference type="Pfam" id="PF20465">
    <property type="entry name" value="MmeI_hel"/>
    <property type="match status" value="1"/>
</dbReference>
<dbReference type="InterPro" id="IPR046817">
    <property type="entry name" value="MmeI_N"/>
</dbReference>
<dbReference type="GO" id="GO:0032259">
    <property type="term" value="P:methylation"/>
    <property type="evidence" value="ECO:0007669"/>
    <property type="project" value="UniProtKB-KW"/>
</dbReference>
<dbReference type="PANTHER" id="PTHR33841:SF1">
    <property type="entry name" value="DNA METHYLTRANSFERASE A"/>
    <property type="match status" value="1"/>
</dbReference>
<evidence type="ECO:0000259" key="6">
    <source>
        <dbReference type="Pfam" id="PF20464"/>
    </source>
</evidence>
<keyword evidence="2 11" id="KW-0489">Methyltransferase</keyword>
<comment type="catalytic activity">
    <reaction evidence="4">
        <text>a 2'-deoxyadenosine in DNA + S-adenosyl-L-methionine = an N(6)-methyl-2'-deoxyadenosine in DNA + S-adenosyl-L-homocysteine + H(+)</text>
        <dbReference type="Rhea" id="RHEA:15197"/>
        <dbReference type="Rhea" id="RHEA-COMP:12418"/>
        <dbReference type="Rhea" id="RHEA-COMP:12419"/>
        <dbReference type="ChEBI" id="CHEBI:15378"/>
        <dbReference type="ChEBI" id="CHEBI:57856"/>
        <dbReference type="ChEBI" id="CHEBI:59789"/>
        <dbReference type="ChEBI" id="CHEBI:90615"/>
        <dbReference type="ChEBI" id="CHEBI:90616"/>
        <dbReference type="EC" id="2.1.1.72"/>
    </reaction>
</comment>
<dbReference type="InterPro" id="IPR046816">
    <property type="entry name" value="MmeI_Mtase"/>
</dbReference>
<feature type="domain" description="MmeI-like target recognition" evidence="8">
    <location>
        <begin position="616"/>
        <end position="816"/>
    </location>
</feature>
<accession>A0A3D2SKF3</accession>
<name>A0A3D2SKF3_9GAMM</name>
<evidence type="ECO:0000256" key="1">
    <source>
        <dbReference type="ARBA" id="ARBA00011900"/>
    </source>
</evidence>
<dbReference type="InterPro" id="IPR050953">
    <property type="entry name" value="N4_N6_ade-DNA_methylase"/>
</dbReference>
<keyword evidence="3 11" id="KW-0808">Transferase</keyword>
<dbReference type="EMBL" id="DPVE01000086">
    <property type="protein sequence ID" value="HCK29503.1"/>
    <property type="molecule type" value="Genomic_DNA"/>
</dbReference>
<reference evidence="11 12" key="1">
    <citation type="journal article" date="2018" name="Nat. Biotechnol.">
        <title>A standardized bacterial taxonomy based on genome phylogeny substantially revises the tree of life.</title>
        <authorList>
            <person name="Parks D.H."/>
            <person name="Chuvochina M."/>
            <person name="Waite D.W."/>
            <person name="Rinke C."/>
            <person name="Skarshewski A."/>
            <person name="Chaumeil P.A."/>
            <person name="Hugenholtz P."/>
        </authorList>
    </citation>
    <scope>NUCLEOTIDE SEQUENCE [LARGE SCALE GENOMIC DNA]</scope>
    <source>
        <strain evidence="11">UBA9669</strain>
    </source>
</reference>
<feature type="domain" description="MmeI-like N-terminal" evidence="6">
    <location>
        <begin position="1"/>
        <end position="164"/>
    </location>
</feature>
<feature type="domain" description="MmeI-like C-terminal" evidence="9">
    <location>
        <begin position="822"/>
        <end position="895"/>
    </location>
</feature>
<proteinExistence type="predicted"/>
<dbReference type="RefSeq" id="WP_048766352.1">
    <property type="nucleotide sequence ID" value="NZ_BKFK01000010.1"/>
</dbReference>
<dbReference type="Pfam" id="PF20466">
    <property type="entry name" value="MmeI_TRD"/>
    <property type="match status" value="1"/>
</dbReference>
<keyword evidence="5" id="KW-0175">Coiled coil</keyword>
<evidence type="ECO:0000259" key="10">
    <source>
        <dbReference type="Pfam" id="PF20473"/>
    </source>
</evidence>
<evidence type="ECO:0000313" key="12">
    <source>
        <dbReference type="Proteomes" id="UP000263596"/>
    </source>
</evidence>
<evidence type="ECO:0000256" key="2">
    <source>
        <dbReference type="ARBA" id="ARBA00022603"/>
    </source>
</evidence>
<protein>
    <recommendedName>
        <fullName evidence="1">site-specific DNA-methyltransferase (adenine-specific)</fullName>
        <ecNumber evidence="1">2.1.1.72</ecNumber>
    </recommendedName>
</protein>
<dbReference type="Pfam" id="PF20473">
    <property type="entry name" value="MmeI_Mtase"/>
    <property type="match status" value="1"/>
</dbReference>
<evidence type="ECO:0000256" key="4">
    <source>
        <dbReference type="ARBA" id="ARBA00047942"/>
    </source>
</evidence>
<evidence type="ECO:0000259" key="8">
    <source>
        <dbReference type="Pfam" id="PF20466"/>
    </source>
</evidence>
<dbReference type="Gene3D" id="3.40.50.150">
    <property type="entry name" value="Vaccinia Virus protein VP39"/>
    <property type="match status" value="1"/>
</dbReference>
<dbReference type="InterPro" id="IPR046818">
    <property type="entry name" value="MmeI_C"/>
</dbReference>
<gene>
    <name evidence="11" type="ORF">DHW29_04460</name>
</gene>
<feature type="coiled-coil region" evidence="5">
    <location>
        <begin position="325"/>
        <end position="389"/>
    </location>
</feature>
<dbReference type="EC" id="2.1.1.72" evidence="1"/>
<dbReference type="Pfam" id="PF20467">
    <property type="entry name" value="MmeI_C"/>
    <property type="match status" value="1"/>
</dbReference>
<dbReference type="AlphaFoldDB" id="A0A3D2SKF3"/>
<sequence length="900" mass="103523">MNIIQIEENIKQLIHLISQGKLAHKDFIYELLLAYGHRSQSIGRVRNGERNLAEDKENSVFWKRQIYFKIAKQDDLHGLIDQMKNEKRTESNKIRFLIVTDFKNLLAVDTKTQDTLDIPFGDLAKKFDFFLPWAGMEKAVYQGENPADVKAAEKLAKLFDEIKADNFNEDDLNNKENLHHLNIFLSRLLFCYFAEDTEIFKDKQFTSAISKSNEDGSDLSALIGRLFKVLNQSSEDREADLPDYLADFPYVNGGLFKDDIQVPKFTRKSRRILIECGAELDWSDINPDIFGSMFQAVVHTEQRSTMGQHYTSVPNIMKVIEPLFLNDLYEELEKNQDSVNKLLKLQQRLGQLKIFDPACGSGNFLIIAYKELRKFEMELLKRIQELELEKTGQFSKPFSVIQVSQFYGIEIDDFAHEVAILSLWLVEHQMNLAFRVEFGEIVPALPLKISGNVICNNATQVDWLKFCEPDSPDTQILIIGNPPFAGSRKRNSQQSEDLKLVFNNKNYKLLDYVSAWFYKGASFISKTNAKLGFVSTNSVTQGEQVSLLWPRIFNMGVEISWAHQSFKWKNNAKHNAAVTVVIIGIEKINENKSKILYSESLETIVGTINPNLTESSELIVSSRKKPLSNIPDMCFGNMPADGGKLLFNEEEKTSFIQKEPLSKRYFKELISAREFINGKKRYCLWFADEDLDDLYKLKLIRQLIEEVKIIRQNSSRPNLASIPHLFAQITQPKGKNYILIPRHSSENRDYIPMGFFSEDYIAHDSCLIIPDASPALFAILNSRMHMVWVRAVAGRIKTDFRYSKDTVYNNFPIPTLTKSELEELSNLAFEILSIRENDSSKCLADLYSKATMPNDLRNAHIKLDKYVDSIYQKKSQKQIKSDECRLSILSFLYNKMSIEG</sequence>
<evidence type="ECO:0000256" key="5">
    <source>
        <dbReference type="SAM" id="Coils"/>
    </source>
</evidence>
<feature type="domain" description="MmeI-like helicase spacer" evidence="7">
    <location>
        <begin position="179"/>
        <end position="256"/>
    </location>
</feature>
<evidence type="ECO:0000256" key="3">
    <source>
        <dbReference type="ARBA" id="ARBA00022679"/>
    </source>
</evidence>
<feature type="domain" description="MmeI-like DNA-methyltransferase" evidence="10">
    <location>
        <begin position="332"/>
        <end position="597"/>
    </location>
</feature>
<dbReference type="SUPFAM" id="SSF53335">
    <property type="entry name" value="S-adenosyl-L-methionine-dependent methyltransferases"/>
    <property type="match status" value="1"/>
</dbReference>
<dbReference type="InterPro" id="IPR046820">
    <property type="entry name" value="MmeI_TRD"/>
</dbReference>
<dbReference type="PRINTS" id="PR00507">
    <property type="entry name" value="N12N6MTFRASE"/>
</dbReference>
<dbReference type="InterPro" id="IPR029063">
    <property type="entry name" value="SAM-dependent_MTases_sf"/>
</dbReference>
<evidence type="ECO:0000259" key="7">
    <source>
        <dbReference type="Pfam" id="PF20465"/>
    </source>
</evidence>
<comment type="caution">
    <text evidence="11">The sequence shown here is derived from an EMBL/GenBank/DDBJ whole genome shotgun (WGS) entry which is preliminary data.</text>
</comment>
<dbReference type="Proteomes" id="UP000263596">
    <property type="component" value="Unassembled WGS sequence"/>
</dbReference>